<accession>A0ABV4CS91</accession>
<evidence type="ECO:0000313" key="3">
    <source>
        <dbReference type="Proteomes" id="UP001565200"/>
    </source>
</evidence>
<proteinExistence type="predicted"/>
<dbReference type="EMBL" id="JBCLPP010000003">
    <property type="protein sequence ID" value="MEY8244248.1"/>
    <property type="molecule type" value="Genomic_DNA"/>
</dbReference>
<evidence type="ECO:0000313" key="2">
    <source>
        <dbReference type="EMBL" id="MEY8244248.1"/>
    </source>
</evidence>
<feature type="transmembrane region" description="Helical" evidence="1">
    <location>
        <begin position="33"/>
        <end position="53"/>
    </location>
</feature>
<feature type="transmembrane region" description="Helical" evidence="1">
    <location>
        <begin position="88"/>
        <end position="108"/>
    </location>
</feature>
<dbReference type="RefSeq" id="WP_369863111.1">
    <property type="nucleotide sequence ID" value="NZ_JBCLPP010000003.1"/>
</dbReference>
<protein>
    <submittedName>
        <fullName evidence="2">Uncharacterized protein</fullName>
    </submittedName>
</protein>
<comment type="caution">
    <text evidence="2">The sequence shown here is derived from an EMBL/GenBank/DDBJ whole genome shotgun (WGS) entry which is preliminary data.</text>
</comment>
<keyword evidence="1" id="KW-0472">Membrane</keyword>
<keyword evidence="3" id="KW-1185">Reference proteome</keyword>
<keyword evidence="1" id="KW-1133">Transmembrane helix</keyword>
<reference evidence="2 3" key="1">
    <citation type="submission" date="2024-03" db="EMBL/GenBank/DDBJ databases">
        <title>Mouse gut bacterial collection (mGBC) of GemPharmatech.</title>
        <authorList>
            <person name="He Y."/>
            <person name="Dong L."/>
            <person name="Wu D."/>
            <person name="Gao X."/>
            <person name="Lin Z."/>
        </authorList>
    </citation>
    <scope>NUCLEOTIDE SEQUENCE [LARGE SCALE GENOMIC DNA]</scope>
    <source>
        <strain evidence="2 3">54-13</strain>
    </source>
</reference>
<gene>
    <name evidence="2" type="ORF">AAK873_01295</name>
</gene>
<feature type="transmembrane region" description="Helical" evidence="1">
    <location>
        <begin position="115"/>
        <end position="139"/>
    </location>
</feature>
<name>A0ABV4CS91_9BACT</name>
<organism evidence="2 3">
    <name type="scientific">Heminiphilus faecis</name>
    <dbReference type="NCBI Taxonomy" id="2601703"/>
    <lineage>
        <taxon>Bacteria</taxon>
        <taxon>Pseudomonadati</taxon>
        <taxon>Bacteroidota</taxon>
        <taxon>Bacteroidia</taxon>
        <taxon>Bacteroidales</taxon>
        <taxon>Muribaculaceae</taxon>
        <taxon>Heminiphilus</taxon>
    </lineage>
</organism>
<feature type="transmembrane region" description="Helical" evidence="1">
    <location>
        <begin position="65"/>
        <end position="82"/>
    </location>
</feature>
<evidence type="ECO:0000256" key="1">
    <source>
        <dbReference type="SAM" id="Phobius"/>
    </source>
</evidence>
<dbReference type="Proteomes" id="UP001565200">
    <property type="component" value="Unassembled WGS sequence"/>
</dbReference>
<sequence length="145" mass="16455">MKQKLIIFFTAVLTTAILTPLRGGYFNIGTLSSFQMADIGYLIVFFPLTLFILNRYSQQIKLSEILALLLIGSSWDLVTSITHMPGSLVSMLDFLCRWAAIIAAFLFYKSSYRKRLLVLGSFIIIGLAIVIVQEPYFWFIVNNVD</sequence>
<keyword evidence="1" id="KW-0812">Transmembrane</keyword>